<keyword evidence="3" id="KW-1185">Reference proteome</keyword>
<dbReference type="SUPFAM" id="SSF51430">
    <property type="entry name" value="NAD(P)-linked oxidoreductase"/>
    <property type="match status" value="1"/>
</dbReference>
<protein>
    <submittedName>
        <fullName evidence="2">Aldo/keto reductase</fullName>
    </submittedName>
</protein>
<dbReference type="EMBL" id="QJHL01000001">
    <property type="protein sequence ID" value="PXY45707.1"/>
    <property type="molecule type" value="Genomic_DNA"/>
</dbReference>
<accession>A0A2V4C3Y5</accession>
<dbReference type="InterPro" id="IPR036812">
    <property type="entry name" value="NAD(P)_OxRdtase_dom_sf"/>
</dbReference>
<evidence type="ECO:0000313" key="2">
    <source>
        <dbReference type="EMBL" id="PXY45707.1"/>
    </source>
</evidence>
<proteinExistence type="predicted"/>
<name>A0A2V4C3Y5_9FLAO</name>
<gene>
    <name evidence="2" type="ORF">DMB68_00500</name>
</gene>
<dbReference type="PANTHER" id="PTHR43312:SF1">
    <property type="entry name" value="NADP-DEPENDENT OXIDOREDUCTASE DOMAIN-CONTAINING PROTEIN"/>
    <property type="match status" value="1"/>
</dbReference>
<sequence>MRKVELIKGIESSALGFGCAPIMGSVDSKKAKYAIECALDNGINHFDLARSYGYGDAERFVGKIVKNKRDKVVLASKFGIYANWKANLLKPVKPLVRYARENLKKEHNKETKNNHIPKIADHFHNRLVLRKTEMLKSVEKSLRELNTDYLDYLFIHEPIDTLTYFDELAELAEVFKKEGKIRGWGLAYMQSQQSLHETYLNKFDVLQFNNSSGTFEYDDVVKSRGLMSNIIFSPLNGGDKNKSPKEKFNKIFEDFPNSVVLCSMFDEKHIIENVKLVY</sequence>
<organism evidence="2 3">
    <name type="scientific">Flavobacterium hydrophilum</name>
    <dbReference type="NCBI Taxonomy" id="2211445"/>
    <lineage>
        <taxon>Bacteria</taxon>
        <taxon>Pseudomonadati</taxon>
        <taxon>Bacteroidota</taxon>
        <taxon>Flavobacteriia</taxon>
        <taxon>Flavobacteriales</taxon>
        <taxon>Flavobacteriaceae</taxon>
        <taxon>Flavobacterium</taxon>
    </lineage>
</organism>
<dbReference type="AlphaFoldDB" id="A0A2V4C3Y5"/>
<dbReference type="InterPro" id="IPR053135">
    <property type="entry name" value="AKR2_Oxidoreductase"/>
</dbReference>
<evidence type="ECO:0000259" key="1">
    <source>
        <dbReference type="Pfam" id="PF00248"/>
    </source>
</evidence>
<dbReference type="Pfam" id="PF00248">
    <property type="entry name" value="Aldo_ket_red"/>
    <property type="match status" value="1"/>
</dbReference>
<dbReference type="Proteomes" id="UP000247681">
    <property type="component" value="Unassembled WGS sequence"/>
</dbReference>
<dbReference type="OrthoDB" id="9773828at2"/>
<evidence type="ECO:0000313" key="3">
    <source>
        <dbReference type="Proteomes" id="UP000247681"/>
    </source>
</evidence>
<dbReference type="InterPro" id="IPR023210">
    <property type="entry name" value="NADP_OxRdtase_dom"/>
</dbReference>
<dbReference type="PANTHER" id="PTHR43312">
    <property type="entry name" value="D-THREO-ALDOSE 1-DEHYDROGENASE"/>
    <property type="match status" value="1"/>
</dbReference>
<reference evidence="2 3" key="1">
    <citation type="submission" date="2018-05" db="EMBL/GenBank/DDBJ databases">
        <title>Flavobacterium sp. strain IMCC34758, incomplete genome.</title>
        <authorList>
            <person name="Joung Y."/>
        </authorList>
    </citation>
    <scope>NUCLEOTIDE SEQUENCE [LARGE SCALE GENOMIC DNA]</scope>
    <source>
        <strain evidence="2 3">IMCC34758</strain>
    </source>
</reference>
<dbReference type="RefSeq" id="WP_110344740.1">
    <property type="nucleotide sequence ID" value="NZ_QJHL01000001.1"/>
</dbReference>
<dbReference type="Gene3D" id="3.20.20.100">
    <property type="entry name" value="NADP-dependent oxidoreductase domain"/>
    <property type="match status" value="1"/>
</dbReference>
<feature type="domain" description="NADP-dependent oxidoreductase" evidence="1">
    <location>
        <begin position="15"/>
        <end position="188"/>
    </location>
</feature>
<comment type="caution">
    <text evidence="2">The sequence shown here is derived from an EMBL/GenBank/DDBJ whole genome shotgun (WGS) entry which is preliminary data.</text>
</comment>